<evidence type="ECO:0000256" key="1">
    <source>
        <dbReference type="SAM" id="SignalP"/>
    </source>
</evidence>
<comment type="caution">
    <text evidence="2">The sequence shown here is derived from an EMBL/GenBank/DDBJ whole genome shotgun (WGS) entry which is preliminary data.</text>
</comment>
<reference evidence="2 3" key="1">
    <citation type="submission" date="2019-07" db="EMBL/GenBank/DDBJ databases">
        <title>Genome sequencing of lignin-degrading bacterial isolates.</title>
        <authorList>
            <person name="Gladden J."/>
        </authorList>
    </citation>
    <scope>NUCLEOTIDE SEQUENCE [LARGE SCALE GENOMIC DNA]</scope>
    <source>
        <strain evidence="2 3">J45</strain>
    </source>
</reference>
<protein>
    <submittedName>
        <fullName evidence="2">Uncharacterized protein</fullName>
    </submittedName>
</protein>
<feature type="signal peptide" evidence="1">
    <location>
        <begin position="1"/>
        <end position="25"/>
    </location>
</feature>
<gene>
    <name evidence="2" type="ORF">L618_010100000020</name>
</gene>
<evidence type="ECO:0000313" key="3">
    <source>
        <dbReference type="Proteomes" id="UP000317573"/>
    </source>
</evidence>
<keyword evidence="1" id="KW-0732">Signal</keyword>
<sequence>MIKHVFATAALTLAAAVALAPAASAQEDYIDPTGPYDATDYFVTPFDPEAFGAKGNMGLILSPYGTQGLQCRGFHGRIWDCTQTLEDGSVNRLIRLSPDSYPSRIMREVWAYDPFNTGSAG</sequence>
<dbReference type="AlphaFoldDB" id="A0A562EPQ9"/>
<accession>A0A562EPQ9</accession>
<organism evidence="2 3">
    <name type="scientific">Rhodococcus rhodochrous J45</name>
    <dbReference type="NCBI Taxonomy" id="935266"/>
    <lineage>
        <taxon>Bacteria</taxon>
        <taxon>Bacillati</taxon>
        <taxon>Actinomycetota</taxon>
        <taxon>Actinomycetes</taxon>
        <taxon>Mycobacteriales</taxon>
        <taxon>Nocardiaceae</taxon>
        <taxon>Rhodococcus</taxon>
    </lineage>
</organism>
<dbReference type="Proteomes" id="UP000317573">
    <property type="component" value="Unassembled WGS sequence"/>
</dbReference>
<name>A0A562EPQ9_RHORH</name>
<proteinExistence type="predicted"/>
<dbReference type="EMBL" id="VLJT01000004">
    <property type="protein sequence ID" value="TWH23987.1"/>
    <property type="molecule type" value="Genomic_DNA"/>
</dbReference>
<feature type="chain" id="PRO_5021699726" evidence="1">
    <location>
        <begin position="26"/>
        <end position="121"/>
    </location>
</feature>
<evidence type="ECO:0000313" key="2">
    <source>
        <dbReference type="EMBL" id="TWH23987.1"/>
    </source>
</evidence>